<dbReference type="Gene3D" id="3.80.10.10">
    <property type="entry name" value="Ribonuclease Inhibitor"/>
    <property type="match status" value="2"/>
</dbReference>
<name>A0ABW3AYZ6_9FLAO</name>
<accession>A0ABW3AYZ6</accession>
<dbReference type="RefSeq" id="WP_379931685.1">
    <property type="nucleotide sequence ID" value="NZ_JBHTHY010000003.1"/>
</dbReference>
<dbReference type="NCBIfam" id="TIGR04183">
    <property type="entry name" value="Por_Secre_tail"/>
    <property type="match status" value="1"/>
</dbReference>
<dbReference type="Proteomes" id="UP001597012">
    <property type="component" value="Unassembled WGS sequence"/>
</dbReference>
<dbReference type="InterPro" id="IPR002126">
    <property type="entry name" value="Cadherin-like_dom"/>
</dbReference>
<dbReference type="InterPro" id="IPR032675">
    <property type="entry name" value="LRR_dom_sf"/>
</dbReference>
<keyword evidence="1" id="KW-0433">Leucine-rich repeat</keyword>
<dbReference type="Gene3D" id="2.60.40.2030">
    <property type="match status" value="1"/>
</dbReference>
<dbReference type="InterPro" id="IPR038081">
    <property type="entry name" value="CalX-like_sf"/>
</dbReference>
<evidence type="ECO:0000256" key="4">
    <source>
        <dbReference type="SAM" id="SignalP"/>
    </source>
</evidence>
<feature type="signal peptide" evidence="4">
    <location>
        <begin position="1"/>
        <end position="19"/>
    </location>
</feature>
<dbReference type="Pfam" id="PF18962">
    <property type="entry name" value="Por_Secre_tail"/>
    <property type="match status" value="1"/>
</dbReference>
<reference evidence="7" key="1">
    <citation type="journal article" date="2019" name="Int. J. Syst. Evol. Microbiol.">
        <title>The Global Catalogue of Microorganisms (GCM) 10K type strain sequencing project: providing services to taxonomists for standard genome sequencing and annotation.</title>
        <authorList>
            <consortium name="The Broad Institute Genomics Platform"/>
            <consortium name="The Broad Institute Genome Sequencing Center for Infectious Disease"/>
            <person name="Wu L."/>
            <person name="Ma J."/>
        </authorList>
    </citation>
    <scope>NUCLEOTIDE SEQUENCE [LARGE SCALE GENOMIC DNA]</scope>
    <source>
        <strain evidence="7">CCUG 61948</strain>
    </source>
</reference>
<dbReference type="PANTHER" id="PTHR24366:SF96">
    <property type="entry name" value="LEUCINE RICH REPEAT CONTAINING 53"/>
    <property type="match status" value="1"/>
</dbReference>
<dbReference type="PROSITE" id="PS50268">
    <property type="entry name" value="CADHERIN_2"/>
    <property type="match status" value="1"/>
</dbReference>
<protein>
    <submittedName>
        <fullName evidence="6">T9SS type A sorting domain-containing protein</fullName>
    </submittedName>
</protein>
<dbReference type="SUPFAM" id="SSF141072">
    <property type="entry name" value="CalX-like"/>
    <property type="match status" value="2"/>
</dbReference>
<evidence type="ECO:0000259" key="5">
    <source>
        <dbReference type="PROSITE" id="PS50268"/>
    </source>
</evidence>
<evidence type="ECO:0000256" key="1">
    <source>
        <dbReference type="ARBA" id="ARBA00022614"/>
    </source>
</evidence>
<sequence length="2149" mass="236187">MMRTLLLLFFCLGGALGMAQTTFIPDNNFEQALIDQNYDDVLDNEVLTANIENITFLNLTGVLTLVESFTAPGLGITDLTGIKDFVNLEVLWVQQNDLTVLDLEGMTSIRDVRAFFNELEQINIKGLTNLEIIGLNVNELKAIDVSTNTSLNTFDIAQNNLEFLDVSGLGNLTAMNVEDNPLLTCIQVESVVRANALNINAAFRKNGGTAFGASCATTFTRFPDRNFETYLIDNNIDTEGGIPNGLVRTADLANELSLNISNQAITDLTGLEAFSNLEILDVSNNNLNALRLQNVSLVEIYANNTNVPGDEIFFQNITSGSNLTNVTTLELQNNNLGNASSTFSFGGVPNVQTLNVSGNNFGTIILGGQTDNISNLIASNCPNLNTLTGLGSLSQLQELTIDNSNFTALDFSGLDLLSTLRVNNNDFESLNLKDIDDTLTTLNTTGNLRLSCIEVNSVANAEAQGGWQKDTTTEYLVDCNAPQPFTVAANLEGTGASPNFEITEGNSFTLNFNADATAVDGTQYTPNIQFALNGTPTTADFTFNGNTALPNQPFTVGSTEPDGSITILAIEDNSPEANETYTITITSPDNNLFSITDTSTFTITVVDAPSSTTEPLFITTSLKDLGGGPYYEVEEGDIVDLQIDANNNASEGAIYDLEISYETYTIGPSTGDSFGELFVPNFRTLQNTEEVRPTSISLADPQRFTVTENTLDGFLRFEIIDDVINEETEELVITVKAVQNNHTVSTEVFVIKIKASDPVTVAMTLEGAGTAPNYIIQEGATFNLVGNILGDTDETFNFILDDASETALKERDFTFSEPSFFSQGSGSDINIPFTVYLDSVTENQESITLKLPRPGGNFIWQNADQNTGELEFEVAITDVEFTATIALTDALLGTDGIYEITEGNSFNLSVTANNLPPEIEFKEVPLFSTLTINPEADNDIAISGTLDPFLFQNNQIATFDVVSDGIVENEEIVTITLPKPKANYTWTNANADGSFTFRIRIVDEAFTDPVQDYTINLFAISLTLDEFEGEVETRRPVVVENGVYRIKDNETLSIYLTPEVTTPVQKGMLINTIDGTAIFNTDYRSLNGLNENNIITNTGRFNDITFNFETMAPGTPAKTFALSFTPTTRTYNLSGPNNEVISYLENLVLPFEIESSGNRPAQEILLEVSGASENISDGDAITTTYQMLEGQIFTMELSARRPNDNQGAVYNMQFNINTMNSSLTPNVDYRLRIEDSQGNDMNGSLANYTVNNSAEYDAKITIELLEDGEKESLEDLIFSIVPDVEFDEFNGGITTLRTTLQGTVTGDQKQFRITVTEPGTDKRIVASLSNTGGTEGSKIPDTITCTLLDEGNNEYTDHTSTIEIPYTFESYNIDGLNLEENEFNPTPSRRVFVFEPGISKATIDVLYDNEDSVNDIDCDYYYLRLADSPSAVSNGIVVDKNPYLIKVADASEWLIFIDLDISNEKLIRPVIRNRHPADTYDQNNSGIANFLTQEIVRYEVEEGPETFLNFSIDAAKPVKQGKAYILETQTGGSSAKFNSDYSFLGGDNFLRTPINVLKDQIDKELIFKINEDNDSEEEFLNLTFKEPDTEKSYRYSKKDSRSYDNTYTIKILEAIPVSVQKNVADILENATEGSIGEFVLTVDRSNEKPNESKALDIRFSLKDGDATFFSDSPEETDYLLETENSIFFNPTDESGIIRILPNQTEAKIKIIPRNDDFDENDELVRLRIIDDFGYRPSATQGEDSIIIIDDDEADYTVTFENEVGSLFEDQDSTFEGILTIALDKVNETGQPIAIGLTVDTSMDNSAVFNEDYELFIINADETRNPITSITDLSVNIPAGSKDVRIAIVAKSDNNFDEKDEILKISISGSPVYGPGANTEQIIIIKNSAEDGTSNITILAEVISSSCDEVKKGRILVTNISTYTISAALYKFGESEAIEKKEIGPTTNANDTPDPFENLDEGRYLIYISNSGTSTLPENYSPPSFDLTVRSPNDAVLLNSIADKNFRIAKLTVSGSEHYNVWRNDELFSFETGTTMATTLEVPMVFGRNVFEIKGEKDCQDVIATTLFLNSVQSYPNPTTDMVYIAGFFSMETVNARVTELTGRTVINTQELNIDNGVLGVDLSNLSPGVYILHIETPNLTSIDLKIVKK</sequence>
<gene>
    <name evidence="6" type="ORF">ACFQZJ_00965</name>
</gene>
<feature type="chain" id="PRO_5046754122" evidence="4">
    <location>
        <begin position="20"/>
        <end position="2149"/>
    </location>
</feature>
<evidence type="ECO:0000313" key="7">
    <source>
        <dbReference type="Proteomes" id="UP001597012"/>
    </source>
</evidence>
<feature type="domain" description="Cadherin" evidence="5">
    <location>
        <begin position="494"/>
        <end position="617"/>
    </location>
</feature>
<evidence type="ECO:0000256" key="2">
    <source>
        <dbReference type="ARBA" id="ARBA00022729"/>
    </source>
</evidence>
<dbReference type="EMBL" id="JBHTHY010000003">
    <property type="protein sequence ID" value="MFD0796014.1"/>
    <property type="molecule type" value="Genomic_DNA"/>
</dbReference>
<keyword evidence="3" id="KW-0677">Repeat</keyword>
<keyword evidence="7" id="KW-1185">Reference proteome</keyword>
<comment type="caution">
    <text evidence="6">The sequence shown here is derived from an EMBL/GenBank/DDBJ whole genome shotgun (WGS) entry which is preliminary data.</text>
</comment>
<evidence type="ECO:0000256" key="3">
    <source>
        <dbReference type="ARBA" id="ARBA00022737"/>
    </source>
</evidence>
<dbReference type="InterPro" id="IPR026444">
    <property type="entry name" value="Secre_tail"/>
</dbReference>
<dbReference type="PANTHER" id="PTHR24366">
    <property type="entry name" value="IG(IMMUNOGLOBULIN) AND LRR(LEUCINE RICH REPEAT) DOMAINS"/>
    <property type="match status" value="1"/>
</dbReference>
<organism evidence="6 7">
    <name type="scientific">Maribacter chungangensis</name>
    <dbReference type="NCBI Taxonomy" id="1069117"/>
    <lineage>
        <taxon>Bacteria</taxon>
        <taxon>Pseudomonadati</taxon>
        <taxon>Bacteroidota</taxon>
        <taxon>Flavobacteriia</taxon>
        <taxon>Flavobacteriales</taxon>
        <taxon>Flavobacteriaceae</taxon>
        <taxon>Maribacter</taxon>
    </lineage>
</organism>
<evidence type="ECO:0000313" key="6">
    <source>
        <dbReference type="EMBL" id="MFD0796014.1"/>
    </source>
</evidence>
<dbReference type="Pfam" id="PF23952">
    <property type="entry name" value="LRR_EndoS"/>
    <property type="match status" value="1"/>
</dbReference>
<proteinExistence type="predicted"/>
<dbReference type="SUPFAM" id="SSF52058">
    <property type="entry name" value="L domain-like"/>
    <property type="match status" value="1"/>
</dbReference>
<keyword evidence="2 4" id="KW-0732">Signal</keyword>